<organism evidence="1 2">
    <name type="scientific">Thauera mechernichensis</name>
    <dbReference type="NCBI Taxonomy" id="82788"/>
    <lineage>
        <taxon>Bacteria</taxon>
        <taxon>Pseudomonadati</taxon>
        <taxon>Pseudomonadota</taxon>
        <taxon>Betaproteobacteria</taxon>
        <taxon>Rhodocyclales</taxon>
        <taxon>Zoogloeaceae</taxon>
        <taxon>Thauera</taxon>
    </lineage>
</organism>
<comment type="caution">
    <text evidence="1">The sequence shown here is derived from an EMBL/GenBank/DDBJ whole genome shotgun (WGS) entry which is preliminary data.</text>
</comment>
<name>A0ABW3WAJ8_9RHOO</name>
<evidence type="ECO:0000313" key="1">
    <source>
        <dbReference type="EMBL" id="MFD1262114.1"/>
    </source>
</evidence>
<reference evidence="2" key="1">
    <citation type="journal article" date="2019" name="Int. J. Syst. Evol. Microbiol.">
        <title>The Global Catalogue of Microorganisms (GCM) 10K type strain sequencing project: providing services to taxonomists for standard genome sequencing and annotation.</title>
        <authorList>
            <consortium name="The Broad Institute Genomics Platform"/>
            <consortium name="The Broad Institute Genome Sequencing Center for Infectious Disease"/>
            <person name="Wu L."/>
            <person name="Ma J."/>
        </authorList>
    </citation>
    <scope>NUCLEOTIDE SEQUENCE [LARGE SCALE GENOMIC DNA]</scope>
    <source>
        <strain evidence="2">CCUG 48884</strain>
    </source>
</reference>
<sequence length="329" mass="37954">MSIDGSHEDAQAFLNFISSYEFINDHGRLDLEAFCFYLWGCFEYDGIPSKSPQPRDVYDLLLVHIESAFDEKDFDRYVQRQRLVDWTPEAAGIYPDKVRTYIHCSALLEVGHDWIYDIGYRLMGVAESAEPAKYFAWVDDEWTYVFTYINRYHNQFFDFLKRMDLRIAEGSGCPSMFEALHHSLTSKTSFDDAHESIQRRREAEANAQERVRQAMASGFFLEAITLQECLISNCLTNYLRAKQRLPKEVSLHSLVQAVLRRGEQLSPATKRLFKDVDVWRQARNTAIHGFVTCQANELANSQDQFLAASEETASSVMQKAVNDPKSFLS</sequence>
<dbReference type="RefSeq" id="WP_277831825.1">
    <property type="nucleotide sequence ID" value="NZ_JARQZE010000003.1"/>
</dbReference>
<gene>
    <name evidence="1" type="ORF">ACFQ4M_00875</name>
</gene>
<evidence type="ECO:0000313" key="2">
    <source>
        <dbReference type="Proteomes" id="UP001597158"/>
    </source>
</evidence>
<keyword evidence="2" id="KW-1185">Reference proteome</keyword>
<dbReference type="EMBL" id="JBHTMC010000002">
    <property type="protein sequence ID" value="MFD1262114.1"/>
    <property type="molecule type" value="Genomic_DNA"/>
</dbReference>
<accession>A0ABW3WAJ8</accession>
<evidence type="ECO:0008006" key="3">
    <source>
        <dbReference type="Google" id="ProtNLM"/>
    </source>
</evidence>
<proteinExistence type="predicted"/>
<protein>
    <recommendedName>
        <fullName evidence="3">Apea-like HEPN domain-containing protein</fullName>
    </recommendedName>
</protein>
<dbReference type="Proteomes" id="UP001597158">
    <property type="component" value="Unassembled WGS sequence"/>
</dbReference>